<feature type="region of interest" description="Disordered" evidence="1">
    <location>
        <begin position="1"/>
        <end position="55"/>
    </location>
</feature>
<reference evidence="3" key="1">
    <citation type="journal article" date="2019" name="Int. J. Syst. Evol. Microbiol.">
        <title>The Global Catalogue of Microorganisms (GCM) 10K type strain sequencing project: providing services to taxonomists for standard genome sequencing and annotation.</title>
        <authorList>
            <consortium name="The Broad Institute Genomics Platform"/>
            <consortium name="The Broad Institute Genome Sequencing Center for Infectious Disease"/>
            <person name="Wu L."/>
            <person name="Ma J."/>
        </authorList>
    </citation>
    <scope>NUCLEOTIDE SEQUENCE [LARGE SCALE GENOMIC DNA]</scope>
    <source>
        <strain evidence="3">JCM 17214</strain>
    </source>
</reference>
<name>A0ABP7MJN5_9BACT</name>
<feature type="compositionally biased region" description="Basic and acidic residues" evidence="1">
    <location>
        <begin position="29"/>
        <end position="38"/>
    </location>
</feature>
<dbReference type="EMBL" id="BAABDH010000012">
    <property type="protein sequence ID" value="GAA3922370.1"/>
    <property type="molecule type" value="Genomic_DNA"/>
</dbReference>
<keyword evidence="3" id="KW-1185">Reference proteome</keyword>
<evidence type="ECO:0000313" key="3">
    <source>
        <dbReference type="Proteomes" id="UP001499909"/>
    </source>
</evidence>
<gene>
    <name evidence="2" type="ORF">GCM10022406_05590</name>
</gene>
<proteinExistence type="predicted"/>
<evidence type="ECO:0008006" key="4">
    <source>
        <dbReference type="Google" id="ProtNLM"/>
    </source>
</evidence>
<protein>
    <recommendedName>
        <fullName evidence="4">General stress protein</fullName>
    </recommendedName>
</protein>
<dbReference type="Proteomes" id="UP001499909">
    <property type="component" value="Unassembled WGS sequence"/>
</dbReference>
<evidence type="ECO:0000313" key="2">
    <source>
        <dbReference type="EMBL" id="GAA3922370.1"/>
    </source>
</evidence>
<organism evidence="2 3">
    <name type="scientific">Hymenobacter algoricola</name>
    <dbReference type="NCBI Taxonomy" id="486267"/>
    <lineage>
        <taxon>Bacteria</taxon>
        <taxon>Pseudomonadati</taxon>
        <taxon>Bacteroidota</taxon>
        <taxon>Cytophagia</taxon>
        <taxon>Cytophagales</taxon>
        <taxon>Hymenobacteraceae</taxon>
        <taxon>Hymenobacter</taxon>
    </lineage>
</organism>
<sequence length="55" mass="6052">MLQGNKPAYTDKQKRQAGPMEESYQQRGVSEDKAEKRAGAAVNQTAGKPTTHKAY</sequence>
<accession>A0ABP7MJN5</accession>
<evidence type="ECO:0000256" key="1">
    <source>
        <dbReference type="SAM" id="MobiDB-lite"/>
    </source>
</evidence>
<comment type="caution">
    <text evidence="2">The sequence shown here is derived from an EMBL/GenBank/DDBJ whole genome shotgun (WGS) entry which is preliminary data.</text>
</comment>